<accession>A0A4P9C7Z6</accession>
<feature type="domain" description="Bacterial sugar transferase" evidence="3">
    <location>
        <begin position="34"/>
        <end position="226"/>
    </location>
</feature>
<dbReference type="Pfam" id="PF02397">
    <property type="entry name" value="Bac_transf"/>
    <property type="match status" value="1"/>
</dbReference>
<evidence type="ECO:0000256" key="2">
    <source>
        <dbReference type="SAM" id="Phobius"/>
    </source>
</evidence>
<keyword evidence="5" id="KW-1185">Reference proteome</keyword>
<dbReference type="RefSeq" id="WP_096919552.1">
    <property type="nucleotide sequence ID" value="NZ_CP029487.1"/>
</dbReference>
<organism evidence="4 5">
    <name type="scientific">Eubacterium maltosivorans</name>
    <dbReference type="NCBI Taxonomy" id="2041044"/>
    <lineage>
        <taxon>Bacteria</taxon>
        <taxon>Bacillati</taxon>
        <taxon>Bacillota</taxon>
        <taxon>Clostridia</taxon>
        <taxon>Eubacteriales</taxon>
        <taxon>Eubacteriaceae</taxon>
        <taxon>Eubacterium</taxon>
    </lineage>
</organism>
<evidence type="ECO:0000313" key="5">
    <source>
        <dbReference type="Proteomes" id="UP000218387"/>
    </source>
</evidence>
<protein>
    <submittedName>
        <fullName evidence="4">Sugar transferase</fullName>
    </submittedName>
</protein>
<proteinExistence type="inferred from homology"/>
<evidence type="ECO:0000313" key="4">
    <source>
        <dbReference type="EMBL" id="QCT70871.1"/>
    </source>
</evidence>
<dbReference type="PANTHER" id="PTHR30576">
    <property type="entry name" value="COLANIC BIOSYNTHESIS UDP-GLUCOSE LIPID CARRIER TRANSFERASE"/>
    <property type="match status" value="1"/>
</dbReference>
<keyword evidence="2" id="KW-0472">Membrane</keyword>
<keyword evidence="4" id="KW-0808">Transferase</keyword>
<keyword evidence="2" id="KW-1133">Transmembrane helix</keyword>
<comment type="similarity">
    <text evidence="1">Belongs to the bacterial sugar transferase family.</text>
</comment>
<evidence type="ECO:0000256" key="1">
    <source>
        <dbReference type="ARBA" id="ARBA00006464"/>
    </source>
</evidence>
<dbReference type="PANTHER" id="PTHR30576:SF0">
    <property type="entry name" value="UNDECAPRENYL-PHOSPHATE N-ACETYLGALACTOSAMINYL 1-PHOSPHATE TRANSFERASE-RELATED"/>
    <property type="match status" value="1"/>
</dbReference>
<feature type="transmembrane region" description="Helical" evidence="2">
    <location>
        <begin position="36"/>
        <end position="62"/>
    </location>
</feature>
<dbReference type="GO" id="GO:0016780">
    <property type="term" value="F:phosphotransferase activity, for other substituted phosphate groups"/>
    <property type="evidence" value="ECO:0007669"/>
    <property type="project" value="TreeGrafter"/>
</dbReference>
<dbReference type="InterPro" id="IPR003362">
    <property type="entry name" value="Bact_transf"/>
</dbReference>
<dbReference type="AlphaFoldDB" id="A0A4P9C7Z6"/>
<dbReference type="EMBL" id="CP029487">
    <property type="protein sequence ID" value="QCT70871.1"/>
    <property type="molecule type" value="Genomic_DNA"/>
</dbReference>
<gene>
    <name evidence="4" type="ORF">CPZ25_005855</name>
</gene>
<keyword evidence="2" id="KW-0812">Transmembrane</keyword>
<evidence type="ECO:0000259" key="3">
    <source>
        <dbReference type="Pfam" id="PF02397"/>
    </source>
</evidence>
<reference evidence="4 5" key="1">
    <citation type="submission" date="2018-05" db="EMBL/GenBank/DDBJ databases">
        <title>Genome comparison of Eubacterium sp.</title>
        <authorList>
            <person name="Feng Y."/>
            <person name="Sanchez-Andrea I."/>
            <person name="Stams A.J.M."/>
            <person name="De Vos W.M."/>
        </authorList>
    </citation>
    <scope>NUCLEOTIDE SEQUENCE [LARGE SCALE GENOMIC DNA]</scope>
    <source>
        <strain evidence="4 5">YI</strain>
    </source>
</reference>
<sequence>MLKGWEHLPKYMQTESVRPYYEKLKKRKISLALKRIFDVAMSAFMLIVLSPVMLIISIAIVMDSKGGVFFRQERVTQYGRKFRIFKFRTMVANADKLGSQVTVKNDMRVTKVGAVIRKYRIDEIPQLINIMLGDMSYVGTRPEVMKYVKSYTPEMMATLLLPAGVTSEASIKYKDEENLLEGTIDVDYVYVNKILPEKMNFNFQYLNEFSLTKDIFIMFRTVFIVVSRRKG</sequence>
<dbReference type="KEGG" id="emt:CPZ25_005855"/>
<name>A0A4P9C7Z6_EUBML</name>
<dbReference type="Proteomes" id="UP000218387">
    <property type="component" value="Chromosome"/>
</dbReference>